<evidence type="ECO:0000256" key="3">
    <source>
        <dbReference type="ARBA" id="ARBA00022555"/>
    </source>
</evidence>
<dbReference type="AlphaFoldDB" id="A0A0F9WI66"/>
<comment type="cofactor">
    <cofactor evidence="1">
        <name>FMN</name>
        <dbReference type="ChEBI" id="CHEBI:58210"/>
    </cofactor>
</comment>
<evidence type="ECO:0000256" key="6">
    <source>
        <dbReference type="ARBA" id="ARBA00022694"/>
    </source>
</evidence>
<comment type="caution">
    <text evidence="13">The sequence shown here is derived from an EMBL/GenBank/DDBJ whole genome shotgun (WGS) entry which is preliminary data.</text>
</comment>
<evidence type="ECO:0000256" key="5">
    <source>
        <dbReference type="ARBA" id="ARBA00022643"/>
    </source>
</evidence>
<accession>A0A0F9WI66</accession>
<dbReference type="GO" id="GO:0000049">
    <property type="term" value="F:tRNA binding"/>
    <property type="evidence" value="ECO:0007669"/>
    <property type="project" value="UniProtKB-KW"/>
</dbReference>
<evidence type="ECO:0000256" key="11">
    <source>
        <dbReference type="ARBA" id="ARBA00048802"/>
    </source>
</evidence>
<dbReference type="InterPro" id="IPR024036">
    <property type="entry name" value="tRNA-dHydroUridine_Synthase_C"/>
</dbReference>
<evidence type="ECO:0000256" key="9">
    <source>
        <dbReference type="ARBA" id="ARBA00023002"/>
    </source>
</evidence>
<evidence type="ECO:0000256" key="10">
    <source>
        <dbReference type="ARBA" id="ARBA00048205"/>
    </source>
</evidence>
<dbReference type="SUPFAM" id="SSF51395">
    <property type="entry name" value="FMN-linked oxidoreductases"/>
    <property type="match status" value="1"/>
</dbReference>
<dbReference type="EMBL" id="LAZR01000001">
    <property type="protein sequence ID" value="KKO12233.1"/>
    <property type="molecule type" value="Genomic_DNA"/>
</dbReference>
<dbReference type="GO" id="GO:0017150">
    <property type="term" value="F:tRNA dihydrouridine synthase activity"/>
    <property type="evidence" value="ECO:0007669"/>
    <property type="project" value="InterPro"/>
</dbReference>
<dbReference type="InterPro" id="IPR032887">
    <property type="entry name" value="DusB"/>
</dbReference>
<evidence type="ECO:0000256" key="8">
    <source>
        <dbReference type="ARBA" id="ARBA00022884"/>
    </source>
</evidence>
<dbReference type="InterPro" id="IPR013785">
    <property type="entry name" value="Aldolase_TIM"/>
</dbReference>
<dbReference type="Pfam" id="PF01207">
    <property type="entry name" value="Dus"/>
    <property type="match status" value="1"/>
</dbReference>
<keyword evidence="7" id="KW-0521">NADP</keyword>
<keyword evidence="9" id="KW-0560">Oxidoreductase</keyword>
<proteinExistence type="inferred from homology"/>
<sequence length="350" mass="38457">MNSFTLGRHTLQQPLMLAPMVGVSDLPFREICLQQGATLAVAEMVAANPALWDTEKHRLRLKHSTACGPDIVQIAGFDPQMMADAARVNAGQGAEVIDINMGCPAKKVLKKAAGSALLRDPQLVERILRAVTSAVDVPVTLKIRTGWSREQRNGLDIARIAEDCGIAMLSVHGRTRECRFLGDAEYDTIAEIKQRISIPVIANGDIDSPQKARYVLDHTKADGLMIGRAAQGNPWIFRQIRQYLDTGSASETPPPHDISSLMIDHISALHAFYGDVRGPLFARKHIDWYSKVLPHGEALKQQFMQLSDAEAQLDLLSTYHAASAAENLCPADLLPSARRHNDDPRRQVLA</sequence>
<dbReference type="InterPro" id="IPR001269">
    <property type="entry name" value="DUS_fam"/>
</dbReference>
<dbReference type="InterPro" id="IPR035587">
    <property type="entry name" value="DUS-like_FMN-bd"/>
</dbReference>
<evidence type="ECO:0000256" key="4">
    <source>
        <dbReference type="ARBA" id="ARBA00022630"/>
    </source>
</evidence>
<name>A0A0F9WI66_9ZZZZ</name>
<dbReference type="Gene3D" id="3.20.20.70">
    <property type="entry name" value="Aldolase class I"/>
    <property type="match status" value="1"/>
</dbReference>
<dbReference type="Gene3D" id="1.10.1200.80">
    <property type="entry name" value="Putative flavin oxidoreducatase, domain 2"/>
    <property type="match status" value="1"/>
</dbReference>
<dbReference type="PANTHER" id="PTHR45846:SF1">
    <property type="entry name" value="TRNA-DIHYDROURIDINE(47) SYNTHASE [NAD(P)(+)]-LIKE"/>
    <property type="match status" value="1"/>
</dbReference>
<dbReference type="HAMAP" id="MF_02042">
    <property type="entry name" value="DusB_subfam"/>
    <property type="match status" value="1"/>
</dbReference>
<organism evidence="13">
    <name type="scientific">marine sediment metagenome</name>
    <dbReference type="NCBI Taxonomy" id="412755"/>
    <lineage>
        <taxon>unclassified sequences</taxon>
        <taxon>metagenomes</taxon>
        <taxon>ecological metagenomes</taxon>
    </lineage>
</organism>
<evidence type="ECO:0000313" key="13">
    <source>
        <dbReference type="EMBL" id="KKO12233.1"/>
    </source>
</evidence>
<keyword evidence="8" id="KW-0694">RNA-binding</keyword>
<reference evidence="13" key="1">
    <citation type="journal article" date="2015" name="Nature">
        <title>Complex archaea that bridge the gap between prokaryotes and eukaryotes.</title>
        <authorList>
            <person name="Spang A."/>
            <person name="Saw J.H."/>
            <person name="Jorgensen S.L."/>
            <person name="Zaremba-Niedzwiedzka K."/>
            <person name="Martijn J."/>
            <person name="Lind A.E."/>
            <person name="van Eijk R."/>
            <person name="Schleper C."/>
            <person name="Guy L."/>
            <person name="Ettema T.J."/>
        </authorList>
    </citation>
    <scope>NUCLEOTIDE SEQUENCE</scope>
</reference>
<comment type="catalytic activity">
    <reaction evidence="11">
        <text>a 5,6-dihydrouridine in tRNA + NAD(+) = a uridine in tRNA + NADH + H(+)</text>
        <dbReference type="Rhea" id="RHEA:54452"/>
        <dbReference type="Rhea" id="RHEA-COMP:13339"/>
        <dbReference type="Rhea" id="RHEA-COMP:13887"/>
        <dbReference type="ChEBI" id="CHEBI:15378"/>
        <dbReference type="ChEBI" id="CHEBI:57540"/>
        <dbReference type="ChEBI" id="CHEBI:57945"/>
        <dbReference type="ChEBI" id="CHEBI:65315"/>
        <dbReference type="ChEBI" id="CHEBI:74443"/>
    </reaction>
</comment>
<evidence type="ECO:0000259" key="12">
    <source>
        <dbReference type="Pfam" id="PF01207"/>
    </source>
</evidence>
<evidence type="ECO:0000256" key="2">
    <source>
        <dbReference type="ARBA" id="ARBA00002790"/>
    </source>
</evidence>
<keyword evidence="6" id="KW-0819">tRNA processing</keyword>
<dbReference type="PIRSF" id="PIRSF006621">
    <property type="entry name" value="Dus"/>
    <property type="match status" value="1"/>
</dbReference>
<dbReference type="NCBIfam" id="TIGR00737">
    <property type="entry name" value="nifR3_yhdG"/>
    <property type="match status" value="1"/>
</dbReference>
<dbReference type="PROSITE" id="PS01136">
    <property type="entry name" value="UPF0034"/>
    <property type="match status" value="1"/>
</dbReference>
<dbReference type="CDD" id="cd02801">
    <property type="entry name" value="DUS_like_FMN"/>
    <property type="match status" value="1"/>
</dbReference>
<dbReference type="GO" id="GO:0050660">
    <property type="term" value="F:flavin adenine dinucleotide binding"/>
    <property type="evidence" value="ECO:0007669"/>
    <property type="project" value="InterPro"/>
</dbReference>
<feature type="domain" description="DUS-like FMN-binding" evidence="12">
    <location>
        <begin position="16"/>
        <end position="317"/>
    </location>
</feature>
<dbReference type="InterPro" id="IPR004652">
    <property type="entry name" value="DusB-like"/>
</dbReference>
<evidence type="ECO:0000256" key="7">
    <source>
        <dbReference type="ARBA" id="ARBA00022857"/>
    </source>
</evidence>
<comment type="catalytic activity">
    <reaction evidence="10">
        <text>a 5,6-dihydrouridine in tRNA + NADP(+) = a uridine in tRNA + NADPH + H(+)</text>
        <dbReference type="Rhea" id="RHEA:23624"/>
        <dbReference type="Rhea" id="RHEA-COMP:13339"/>
        <dbReference type="Rhea" id="RHEA-COMP:13887"/>
        <dbReference type="ChEBI" id="CHEBI:15378"/>
        <dbReference type="ChEBI" id="CHEBI:57783"/>
        <dbReference type="ChEBI" id="CHEBI:58349"/>
        <dbReference type="ChEBI" id="CHEBI:65315"/>
        <dbReference type="ChEBI" id="CHEBI:74443"/>
    </reaction>
</comment>
<gene>
    <name evidence="13" type="ORF">LCGC14_0002420</name>
</gene>
<evidence type="ECO:0000256" key="1">
    <source>
        <dbReference type="ARBA" id="ARBA00001917"/>
    </source>
</evidence>
<keyword evidence="4" id="KW-0285">Flavoprotein</keyword>
<keyword evidence="5" id="KW-0288">FMN</keyword>
<comment type="function">
    <text evidence="2">Catalyzes the synthesis of 5,6-dihydrouridine (D), a modified base found in the D-loop of most tRNAs, via the reduction of the C5-C6 double bond in target uridines.</text>
</comment>
<dbReference type="PANTHER" id="PTHR45846">
    <property type="entry name" value="TRNA-DIHYDROURIDINE(47) SYNTHASE [NAD(P)(+)]-LIKE"/>
    <property type="match status" value="1"/>
</dbReference>
<protein>
    <recommendedName>
        <fullName evidence="12">DUS-like FMN-binding domain-containing protein</fullName>
    </recommendedName>
</protein>
<dbReference type="InterPro" id="IPR018517">
    <property type="entry name" value="tRNA_hU_synthase_CS"/>
</dbReference>
<keyword evidence="3" id="KW-0820">tRNA-binding</keyword>